<dbReference type="InterPro" id="IPR029058">
    <property type="entry name" value="AB_hydrolase_fold"/>
</dbReference>
<protein>
    <submittedName>
        <fullName evidence="1">Uncharacterized protein</fullName>
    </submittedName>
</protein>
<dbReference type="EMBL" id="JAGSPN010000638">
    <property type="protein sequence ID" value="MBR7784808.1"/>
    <property type="molecule type" value="Genomic_DNA"/>
</dbReference>
<dbReference type="SUPFAM" id="SSF53474">
    <property type="entry name" value="alpha/beta-Hydrolases"/>
    <property type="match status" value="1"/>
</dbReference>
<reference evidence="1" key="1">
    <citation type="submission" date="2021-04" db="EMBL/GenBank/DDBJ databases">
        <title>novel species isolated from subtropical streams in China.</title>
        <authorList>
            <person name="Lu H."/>
        </authorList>
    </citation>
    <scope>NUCLEOTIDE SEQUENCE</scope>
    <source>
        <strain evidence="1">LFS511W</strain>
    </source>
</reference>
<dbReference type="PANTHER" id="PTHR34853">
    <property type="match status" value="1"/>
</dbReference>
<dbReference type="Proteomes" id="UP000680067">
    <property type="component" value="Unassembled WGS sequence"/>
</dbReference>
<evidence type="ECO:0000313" key="1">
    <source>
        <dbReference type="EMBL" id="MBR7784808.1"/>
    </source>
</evidence>
<evidence type="ECO:0000313" key="2">
    <source>
        <dbReference type="Proteomes" id="UP000680067"/>
    </source>
</evidence>
<dbReference type="GO" id="GO:0004806">
    <property type="term" value="F:triacylglycerol lipase activity"/>
    <property type="evidence" value="ECO:0007669"/>
    <property type="project" value="InterPro"/>
</dbReference>
<dbReference type="Pfam" id="PF03583">
    <property type="entry name" value="LIP"/>
    <property type="match status" value="1"/>
</dbReference>
<dbReference type="RefSeq" id="WP_230428028.1">
    <property type="nucleotide sequence ID" value="NZ_JAGSPN010000638.1"/>
</dbReference>
<dbReference type="AlphaFoldDB" id="A0A941IAJ8"/>
<feature type="non-terminal residue" evidence="1">
    <location>
        <position position="1"/>
    </location>
</feature>
<gene>
    <name evidence="1" type="ORF">KDM89_22000</name>
</gene>
<dbReference type="PANTHER" id="PTHR34853:SF1">
    <property type="entry name" value="LIPASE 5"/>
    <property type="match status" value="1"/>
</dbReference>
<proteinExistence type="predicted"/>
<accession>A0A941IAJ8</accession>
<dbReference type="InterPro" id="IPR005152">
    <property type="entry name" value="Lipase_secreted"/>
</dbReference>
<sequence length="94" mass="9636">MVDSLRAARKAFPVIGAQDSGKLVLTGYSQGGHVAMATQRAMQTTYASEFKVSALAGMSGPYALAMLGDAVFGGAPNAGGTIFTPMLTTSFQKS</sequence>
<name>A0A941IAJ8_9BURK</name>
<comment type="caution">
    <text evidence="1">The sequence shown here is derived from an EMBL/GenBank/DDBJ whole genome shotgun (WGS) entry which is preliminary data.</text>
</comment>
<dbReference type="Gene3D" id="3.40.50.1820">
    <property type="entry name" value="alpha/beta hydrolase"/>
    <property type="match status" value="1"/>
</dbReference>
<feature type="non-terminal residue" evidence="1">
    <location>
        <position position="94"/>
    </location>
</feature>
<dbReference type="GO" id="GO:0016042">
    <property type="term" value="P:lipid catabolic process"/>
    <property type="evidence" value="ECO:0007669"/>
    <property type="project" value="InterPro"/>
</dbReference>
<organism evidence="1 2">
    <name type="scientific">Undibacterium luofuense</name>
    <dbReference type="NCBI Taxonomy" id="2828733"/>
    <lineage>
        <taxon>Bacteria</taxon>
        <taxon>Pseudomonadati</taxon>
        <taxon>Pseudomonadota</taxon>
        <taxon>Betaproteobacteria</taxon>
        <taxon>Burkholderiales</taxon>
        <taxon>Oxalobacteraceae</taxon>
        <taxon>Undibacterium</taxon>
    </lineage>
</organism>
<keyword evidence="2" id="KW-1185">Reference proteome</keyword>